<organism evidence="8 9">
    <name type="scientific">Paramecium primaurelia</name>
    <dbReference type="NCBI Taxonomy" id="5886"/>
    <lineage>
        <taxon>Eukaryota</taxon>
        <taxon>Sar</taxon>
        <taxon>Alveolata</taxon>
        <taxon>Ciliophora</taxon>
        <taxon>Intramacronucleata</taxon>
        <taxon>Oligohymenophorea</taxon>
        <taxon>Peniculida</taxon>
        <taxon>Parameciidae</taxon>
        <taxon>Paramecium</taxon>
    </lineage>
</organism>
<dbReference type="PANTHER" id="PTHR24348:SF22">
    <property type="entry name" value="NON-SPECIFIC SERINE_THREONINE PROTEIN KINASE"/>
    <property type="match status" value="1"/>
</dbReference>
<protein>
    <recommendedName>
        <fullName evidence="7">Protein kinase domain-containing protein</fullName>
    </recommendedName>
</protein>
<evidence type="ECO:0000256" key="4">
    <source>
        <dbReference type="ARBA" id="ARBA00022840"/>
    </source>
</evidence>
<dbReference type="PROSITE" id="PS50011">
    <property type="entry name" value="PROTEIN_KINASE_DOM"/>
    <property type="match status" value="1"/>
</dbReference>
<comment type="similarity">
    <text evidence="6">Belongs to the protein kinase superfamily.</text>
</comment>
<dbReference type="GO" id="GO:0005524">
    <property type="term" value="F:ATP binding"/>
    <property type="evidence" value="ECO:0007669"/>
    <property type="project" value="UniProtKB-UniRule"/>
</dbReference>
<dbReference type="Proteomes" id="UP000688137">
    <property type="component" value="Unassembled WGS sequence"/>
</dbReference>
<dbReference type="GO" id="GO:0004674">
    <property type="term" value="F:protein serine/threonine kinase activity"/>
    <property type="evidence" value="ECO:0007669"/>
    <property type="project" value="UniProtKB-KW"/>
</dbReference>
<dbReference type="GO" id="GO:0016020">
    <property type="term" value="C:membrane"/>
    <property type="evidence" value="ECO:0007669"/>
    <property type="project" value="TreeGrafter"/>
</dbReference>
<evidence type="ECO:0000256" key="2">
    <source>
        <dbReference type="ARBA" id="ARBA00022741"/>
    </source>
</evidence>
<reference evidence="8" key="1">
    <citation type="submission" date="2021-01" db="EMBL/GenBank/DDBJ databases">
        <authorList>
            <consortium name="Genoscope - CEA"/>
            <person name="William W."/>
        </authorList>
    </citation>
    <scope>NUCLEOTIDE SEQUENCE</scope>
</reference>
<dbReference type="PROSITE" id="PS00108">
    <property type="entry name" value="PROTEIN_KINASE_ST"/>
    <property type="match status" value="1"/>
</dbReference>
<evidence type="ECO:0000256" key="3">
    <source>
        <dbReference type="ARBA" id="ARBA00022777"/>
    </source>
</evidence>
<feature type="binding site" evidence="5">
    <location>
        <position position="42"/>
    </location>
    <ligand>
        <name>ATP</name>
        <dbReference type="ChEBI" id="CHEBI:30616"/>
    </ligand>
</feature>
<feature type="domain" description="Protein kinase" evidence="7">
    <location>
        <begin position="14"/>
        <end position="282"/>
    </location>
</feature>
<dbReference type="InterPro" id="IPR045269">
    <property type="entry name" value="Atg1-like"/>
</dbReference>
<evidence type="ECO:0000256" key="6">
    <source>
        <dbReference type="RuleBase" id="RU000304"/>
    </source>
</evidence>
<accession>A0A8S1MNU6</accession>
<dbReference type="PROSITE" id="PS00107">
    <property type="entry name" value="PROTEIN_KINASE_ATP"/>
    <property type="match status" value="1"/>
</dbReference>
<keyword evidence="4 5" id="KW-0067">ATP-binding</keyword>
<comment type="caution">
    <text evidence="8">The sequence shown here is derived from an EMBL/GenBank/DDBJ whole genome shotgun (WGS) entry which is preliminary data.</text>
</comment>
<gene>
    <name evidence="8" type="ORF">PPRIM_AZ9-3.1.T0630093</name>
</gene>
<sequence>MEWIIESPHTGRTYTSIKIIGEGEYGTVWLTQRDDQNLFACKLLKPKFALWSIEKSKKFEERAQQEIQTLIKSTHVNVVRYEDCFQKENGGKIDRYIISEYCEGDTLKTLLDAKGRLSENEAFSIIIQLADGLKYMHNQKIIHRDIKPANIMFKQGVPKYIDFGFAKYIEEQKVDQIQTVDVGSPQYMAPELLEESGYYDQRVDVWALGIIFYQMLVGHFPWNINQANTQQMILNIIMEDESINFPTEIEISEKLKDIITEMLQFDYEARIDSNKLFMMLQN</sequence>
<dbReference type="GO" id="GO:0005776">
    <property type="term" value="C:autophagosome"/>
    <property type="evidence" value="ECO:0007669"/>
    <property type="project" value="TreeGrafter"/>
</dbReference>
<dbReference type="PANTHER" id="PTHR24348">
    <property type="entry name" value="SERINE/THREONINE-PROTEIN KINASE UNC-51-RELATED"/>
    <property type="match status" value="1"/>
</dbReference>
<dbReference type="OMA" id="FKQGVPK"/>
<evidence type="ECO:0000313" key="8">
    <source>
        <dbReference type="EMBL" id="CAD8080101.1"/>
    </source>
</evidence>
<proteinExistence type="inferred from homology"/>
<dbReference type="InterPro" id="IPR017441">
    <property type="entry name" value="Protein_kinase_ATP_BS"/>
</dbReference>
<dbReference type="InterPro" id="IPR000719">
    <property type="entry name" value="Prot_kinase_dom"/>
</dbReference>
<keyword evidence="6" id="KW-0723">Serine/threonine-protein kinase</keyword>
<dbReference type="GO" id="GO:0000045">
    <property type="term" value="P:autophagosome assembly"/>
    <property type="evidence" value="ECO:0007669"/>
    <property type="project" value="TreeGrafter"/>
</dbReference>
<evidence type="ECO:0000259" key="7">
    <source>
        <dbReference type="PROSITE" id="PS50011"/>
    </source>
</evidence>
<dbReference type="GO" id="GO:0000407">
    <property type="term" value="C:phagophore assembly site"/>
    <property type="evidence" value="ECO:0007669"/>
    <property type="project" value="TreeGrafter"/>
</dbReference>
<keyword evidence="9" id="KW-1185">Reference proteome</keyword>
<keyword evidence="2 5" id="KW-0547">Nucleotide-binding</keyword>
<dbReference type="AlphaFoldDB" id="A0A8S1MNU6"/>
<dbReference type="InterPro" id="IPR008271">
    <property type="entry name" value="Ser/Thr_kinase_AS"/>
</dbReference>
<keyword evidence="3" id="KW-0418">Kinase</keyword>
<name>A0A8S1MNU6_PARPR</name>
<dbReference type="GO" id="GO:0010506">
    <property type="term" value="P:regulation of autophagy"/>
    <property type="evidence" value="ECO:0007669"/>
    <property type="project" value="InterPro"/>
</dbReference>
<keyword evidence="1" id="KW-0808">Transferase</keyword>
<evidence type="ECO:0000256" key="5">
    <source>
        <dbReference type="PROSITE-ProRule" id="PRU10141"/>
    </source>
</evidence>
<dbReference type="SMART" id="SM00220">
    <property type="entry name" value="S_TKc"/>
    <property type="match status" value="1"/>
</dbReference>
<dbReference type="EMBL" id="CAJJDM010000064">
    <property type="protein sequence ID" value="CAD8080101.1"/>
    <property type="molecule type" value="Genomic_DNA"/>
</dbReference>
<dbReference type="CDD" id="cd14014">
    <property type="entry name" value="STKc_PknB_like"/>
    <property type="match status" value="1"/>
</dbReference>
<evidence type="ECO:0000256" key="1">
    <source>
        <dbReference type="ARBA" id="ARBA00022679"/>
    </source>
</evidence>
<evidence type="ECO:0000313" key="9">
    <source>
        <dbReference type="Proteomes" id="UP000688137"/>
    </source>
</evidence>
<dbReference type="GO" id="GO:0005829">
    <property type="term" value="C:cytosol"/>
    <property type="evidence" value="ECO:0007669"/>
    <property type="project" value="TreeGrafter"/>
</dbReference>
<dbReference type="Pfam" id="PF00069">
    <property type="entry name" value="Pkinase"/>
    <property type="match status" value="1"/>
</dbReference>